<keyword evidence="1" id="KW-0472">Membrane</keyword>
<feature type="transmembrane region" description="Helical" evidence="1">
    <location>
        <begin position="63"/>
        <end position="84"/>
    </location>
</feature>
<accession>A0A9D3S7T7</accession>
<evidence type="ECO:0000256" key="2">
    <source>
        <dbReference type="SAM" id="SignalP"/>
    </source>
</evidence>
<evidence type="ECO:0000313" key="4">
    <source>
        <dbReference type="Proteomes" id="UP000824219"/>
    </source>
</evidence>
<dbReference type="EMBL" id="JAHKSW010000028">
    <property type="protein sequence ID" value="KAG7314451.1"/>
    <property type="molecule type" value="Genomic_DNA"/>
</dbReference>
<keyword evidence="1" id="KW-0812">Transmembrane</keyword>
<gene>
    <name evidence="3" type="ORF">KOW79_021754</name>
</gene>
<feature type="chain" id="PRO_5039160470" evidence="2">
    <location>
        <begin position="23"/>
        <end position="312"/>
    </location>
</feature>
<sequence>MEIRVFGLVLLMVLSVALPAEAQNWQAFKRKHIWNVHKDLWRIISLYLIIFLTRTLQSSPSDIIMEIHVFGLVWLLVLSVALPAEAQSWQAFRRKHIYLNMTVPDCTRKIEIEKINSGEGLNPTLQAKLACRDTNISLSQYITMTIHLDNLLCQQGADHPSCSSFRYREEPIATREERAELMPLGRTQLWRIISLYLIIFLTRTLQSSPSDIIMEIRVFSLVLLLVLSVALPAEAQNWQAFKRKHIYLNMDEPSCTNIIMEIRVFSLVLLLVLCVTLIAEAQNWQAFKRKHIYLKSSCTSRIKENGISVAEK</sequence>
<name>A0A9D3S7T7_9TELE</name>
<feature type="transmembrane region" description="Helical" evidence="1">
    <location>
        <begin position="40"/>
        <end position="56"/>
    </location>
</feature>
<evidence type="ECO:0000313" key="3">
    <source>
        <dbReference type="EMBL" id="KAG7314451.1"/>
    </source>
</evidence>
<feature type="transmembrane region" description="Helical" evidence="1">
    <location>
        <begin position="218"/>
        <end position="238"/>
    </location>
</feature>
<dbReference type="Proteomes" id="UP000824219">
    <property type="component" value="Linkage Group LG28"/>
</dbReference>
<proteinExistence type="predicted"/>
<keyword evidence="2" id="KW-0732">Signal</keyword>
<keyword evidence="1" id="KW-1133">Transmembrane helix</keyword>
<comment type="caution">
    <text evidence="3">The sequence shown here is derived from an EMBL/GenBank/DDBJ whole genome shotgun (WGS) entry which is preliminary data.</text>
</comment>
<organism evidence="3 4">
    <name type="scientific">Hemibagrus wyckioides</name>
    <dbReference type="NCBI Taxonomy" id="337641"/>
    <lineage>
        <taxon>Eukaryota</taxon>
        <taxon>Metazoa</taxon>
        <taxon>Chordata</taxon>
        <taxon>Craniata</taxon>
        <taxon>Vertebrata</taxon>
        <taxon>Euteleostomi</taxon>
        <taxon>Actinopterygii</taxon>
        <taxon>Neopterygii</taxon>
        <taxon>Teleostei</taxon>
        <taxon>Ostariophysi</taxon>
        <taxon>Siluriformes</taxon>
        <taxon>Bagridae</taxon>
        <taxon>Hemibagrus</taxon>
    </lineage>
</organism>
<reference evidence="3 4" key="1">
    <citation type="submission" date="2021-06" db="EMBL/GenBank/DDBJ databases">
        <title>Chromosome-level genome assembly of the red-tail catfish (Hemibagrus wyckioides).</title>
        <authorList>
            <person name="Shao F."/>
        </authorList>
    </citation>
    <scope>NUCLEOTIDE SEQUENCE [LARGE SCALE GENOMIC DNA]</scope>
    <source>
        <strain evidence="3">EC202008001</strain>
        <tissue evidence="3">Blood</tissue>
    </source>
</reference>
<dbReference type="AlphaFoldDB" id="A0A9D3S7T7"/>
<feature type="signal peptide" evidence="2">
    <location>
        <begin position="1"/>
        <end position="22"/>
    </location>
</feature>
<protein>
    <submittedName>
        <fullName evidence="3">Uncharacterized protein</fullName>
    </submittedName>
</protein>
<evidence type="ECO:0000256" key="1">
    <source>
        <dbReference type="SAM" id="Phobius"/>
    </source>
</evidence>
<feature type="transmembrane region" description="Helical" evidence="1">
    <location>
        <begin position="188"/>
        <end position="206"/>
    </location>
</feature>
<keyword evidence="4" id="KW-1185">Reference proteome</keyword>
<feature type="transmembrane region" description="Helical" evidence="1">
    <location>
        <begin position="258"/>
        <end position="279"/>
    </location>
</feature>